<proteinExistence type="predicted"/>
<organism evidence="1 2">
    <name type="scientific">Mesorhizobium australicum</name>
    <dbReference type="NCBI Taxonomy" id="536018"/>
    <lineage>
        <taxon>Bacteria</taxon>
        <taxon>Pseudomonadati</taxon>
        <taxon>Pseudomonadota</taxon>
        <taxon>Alphaproteobacteria</taxon>
        <taxon>Hyphomicrobiales</taxon>
        <taxon>Phyllobacteriaceae</taxon>
        <taxon>Mesorhizobium</taxon>
    </lineage>
</organism>
<protein>
    <recommendedName>
        <fullName evidence="3">Sulfotransferase family protein</fullName>
    </recommendedName>
</protein>
<name>A0A1X7PB90_9HYPH</name>
<dbReference type="RefSeq" id="WP_139832298.1">
    <property type="nucleotide sequence ID" value="NZ_FXBL01000004.1"/>
</dbReference>
<reference evidence="1 2" key="1">
    <citation type="submission" date="2017-04" db="EMBL/GenBank/DDBJ databases">
        <authorList>
            <person name="Afonso C.L."/>
            <person name="Miller P.J."/>
            <person name="Scott M.A."/>
            <person name="Spackman E."/>
            <person name="Goraichik I."/>
            <person name="Dimitrov K.M."/>
            <person name="Suarez D.L."/>
            <person name="Swayne D.E."/>
        </authorList>
    </citation>
    <scope>NUCLEOTIDE SEQUENCE [LARGE SCALE GENOMIC DNA]</scope>
    <source>
        <strain evidence="1 2">B5P</strain>
    </source>
</reference>
<evidence type="ECO:0000313" key="1">
    <source>
        <dbReference type="EMBL" id="SMH47458.1"/>
    </source>
</evidence>
<keyword evidence="2" id="KW-1185">Reference proteome</keyword>
<evidence type="ECO:0000313" key="2">
    <source>
        <dbReference type="Proteomes" id="UP000193083"/>
    </source>
</evidence>
<dbReference type="AlphaFoldDB" id="A0A1X7PB90"/>
<gene>
    <name evidence="1" type="ORF">SAMN02982922_3523</name>
</gene>
<accession>A0A1X7PB90</accession>
<evidence type="ECO:0008006" key="3">
    <source>
        <dbReference type="Google" id="ProtNLM"/>
    </source>
</evidence>
<sequence length="297" mass="33490">MTRKAVIHVGLPKTGTSALQDWCYRNRENFLADDIAYPPPDSRSVSPKHQYIVEDLFSGHANRMREALQSTTERTVILTTEGLTNHLYDFSDGALEEFRAALRGFGVQIFLVVRDKEFFLKSYYKQAVINPPILRFNYATSLSLDEFSALERTRRLADYDRLASDLSVKYGAANVVVSKYEGDWLSDLTKVAGITTSPTFASLQKVHVSVSDDVVEIVRQVNGKSLTEQQRSQFLAVIQNVLHTEHNGLRLYARQHDAALLRNDANLAVAHGIVPLNDRQQAILAQILAWLTDRRAL</sequence>
<dbReference type="OrthoDB" id="8447154at2"/>
<dbReference type="InterPro" id="IPR027417">
    <property type="entry name" value="P-loop_NTPase"/>
</dbReference>
<dbReference type="EMBL" id="FXBL01000004">
    <property type="protein sequence ID" value="SMH47458.1"/>
    <property type="molecule type" value="Genomic_DNA"/>
</dbReference>
<dbReference type="SUPFAM" id="SSF52540">
    <property type="entry name" value="P-loop containing nucleoside triphosphate hydrolases"/>
    <property type="match status" value="1"/>
</dbReference>
<dbReference type="Proteomes" id="UP000193083">
    <property type="component" value="Unassembled WGS sequence"/>
</dbReference>